<keyword evidence="2" id="KW-1133">Transmembrane helix</keyword>
<feature type="domain" description="Ricin B lectin" evidence="3">
    <location>
        <begin position="134"/>
        <end position="202"/>
    </location>
</feature>
<dbReference type="EMBL" id="JAJOMB010000016">
    <property type="protein sequence ID" value="MCD5314398.1"/>
    <property type="molecule type" value="Genomic_DNA"/>
</dbReference>
<keyword evidence="2" id="KW-0472">Membrane</keyword>
<dbReference type="Proteomes" id="UP001138997">
    <property type="component" value="Unassembled WGS sequence"/>
</dbReference>
<sequence length="282" mass="29483">MSNHTPTPPPAKGGKSFSWAIIGGTALLVTGAVAVTAGALQSRGSGTADEITLAGQIQEQPPAPVITTTQAPTPTPTAEKPKTEKAAAEQEKPQETKTVTATQDAPAEDEQDEPEPKKTKKKAPPKTPAVNVPYQLHNVATGKCLGTIAFEQVSTQTACNGAVSVRLERTRTADGMPLYWIRSSGSGLCLDPPGSTANEGAVAIGAVPCIEPASGDNQEFKLVDSGKVKNGHVQYYVKNALSGDCLDVSGWQSDGSNQADGQHITLYPCAPDDDHLWIFQEA</sequence>
<organism evidence="4 5">
    <name type="scientific">Kineosporia babensis</name>
    <dbReference type="NCBI Taxonomy" id="499548"/>
    <lineage>
        <taxon>Bacteria</taxon>
        <taxon>Bacillati</taxon>
        <taxon>Actinomycetota</taxon>
        <taxon>Actinomycetes</taxon>
        <taxon>Kineosporiales</taxon>
        <taxon>Kineosporiaceae</taxon>
        <taxon>Kineosporia</taxon>
    </lineage>
</organism>
<dbReference type="CDD" id="cd00161">
    <property type="entry name" value="beta-trefoil_Ricin-like"/>
    <property type="match status" value="1"/>
</dbReference>
<dbReference type="PROSITE" id="PS50231">
    <property type="entry name" value="RICIN_B_LECTIN"/>
    <property type="match status" value="1"/>
</dbReference>
<accession>A0A9X1T292</accession>
<name>A0A9X1T292_9ACTN</name>
<proteinExistence type="predicted"/>
<evidence type="ECO:0000259" key="3">
    <source>
        <dbReference type="Pfam" id="PF14200"/>
    </source>
</evidence>
<feature type="transmembrane region" description="Helical" evidence="2">
    <location>
        <begin position="20"/>
        <end position="40"/>
    </location>
</feature>
<reference evidence="4" key="1">
    <citation type="submission" date="2021-11" db="EMBL/GenBank/DDBJ databases">
        <title>Streptomyces corallinus and Kineosporia corallina sp. nov., two new coral-derived marine actinobacteria.</title>
        <authorList>
            <person name="Buangrab K."/>
            <person name="Sutthacheep M."/>
            <person name="Yeemin T."/>
            <person name="Harunari E."/>
            <person name="Igarashi Y."/>
            <person name="Sripreechasak P."/>
            <person name="Kanchanasin P."/>
            <person name="Tanasupawat S."/>
            <person name="Phongsopitanun W."/>
        </authorList>
    </citation>
    <scope>NUCLEOTIDE SEQUENCE</scope>
    <source>
        <strain evidence="4">JCM 31032</strain>
    </source>
</reference>
<feature type="compositionally biased region" description="Basic and acidic residues" evidence="1">
    <location>
        <begin position="79"/>
        <end position="95"/>
    </location>
</feature>
<keyword evidence="2" id="KW-0812">Transmembrane</keyword>
<dbReference type="SUPFAM" id="SSF50370">
    <property type="entry name" value="Ricin B-like lectins"/>
    <property type="match status" value="1"/>
</dbReference>
<feature type="region of interest" description="Disordered" evidence="1">
    <location>
        <begin position="56"/>
        <end position="130"/>
    </location>
</feature>
<gene>
    <name evidence="4" type="ORF">LR394_26175</name>
</gene>
<keyword evidence="5" id="KW-1185">Reference proteome</keyword>
<evidence type="ECO:0000313" key="5">
    <source>
        <dbReference type="Proteomes" id="UP001138997"/>
    </source>
</evidence>
<dbReference type="Gene3D" id="2.80.10.50">
    <property type="match status" value="2"/>
</dbReference>
<protein>
    <submittedName>
        <fullName evidence="4">RICIN domain-containing protein</fullName>
    </submittedName>
</protein>
<dbReference type="InterPro" id="IPR035992">
    <property type="entry name" value="Ricin_B-like_lectins"/>
</dbReference>
<dbReference type="AlphaFoldDB" id="A0A9X1T292"/>
<comment type="caution">
    <text evidence="4">The sequence shown here is derived from an EMBL/GenBank/DDBJ whole genome shotgun (WGS) entry which is preliminary data.</text>
</comment>
<evidence type="ECO:0000313" key="4">
    <source>
        <dbReference type="EMBL" id="MCD5314398.1"/>
    </source>
</evidence>
<evidence type="ECO:0000256" key="1">
    <source>
        <dbReference type="SAM" id="MobiDB-lite"/>
    </source>
</evidence>
<feature type="compositionally biased region" description="Low complexity" evidence="1">
    <location>
        <begin position="67"/>
        <end position="78"/>
    </location>
</feature>
<evidence type="ECO:0000256" key="2">
    <source>
        <dbReference type="SAM" id="Phobius"/>
    </source>
</evidence>
<dbReference type="Pfam" id="PF14200">
    <property type="entry name" value="RicinB_lectin_2"/>
    <property type="match status" value="1"/>
</dbReference>
<dbReference type="RefSeq" id="WP_231446874.1">
    <property type="nucleotide sequence ID" value="NZ_JAJOMB010000016.1"/>
</dbReference>
<dbReference type="InterPro" id="IPR000772">
    <property type="entry name" value="Ricin_B_lectin"/>
</dbReference>